<protein>
    <recommendedName>
        <fullName evidence="2">ubiquitinyl hydrolase 1</fullName>
        <ecNumber evidence="2">3.4.19.12</ecNumber>
    </recommendedName>
</protein>
<dbReference type="SUPFAM" id="SSF54001">
    <property type="entry name" value="Cysteine proteinases"/>
    <property type="match status" value="1"/>
</dbReference>
<dbReference type="InParanoid" id="A0A1V9XF01"/>
<dbReference type="InterPro" id="IPR038765">
    <property type="entry name" value="Papain-like_cys_pep_sf"/>
</dbReference>
<feature type="domain" description="USP" evidence="4">
    <location>
        <begin position="121"/>
        <end position="263"/>
    </location>
</feature>
<evidence type="ECO:0000313" key="5">
    <source>
        <dbReference type="EMBL" id="OQR71938.1"/>
    </source>
</evidence>
<dbReference type="Proteomes" id="UP000192247">
    <property type="component" value="Unassembled WGS sequence"/>
</dbReference>
<feature type="region of interest" description="Disordered" evidence="3">
    <location>
        <begin position="65"/>
        <end position="93"/>
    </location>
</feature>
<dbReference type="PROSITE" id="PS50235">
    <property type="entry name" value="USP_3"/>
    <property type="match status" value="1"/>
</dbReference>
<dbReference type="AlphaFoldDB" id="A0A1V9XF01"/>
<sequence>FPLKKGSSSSGGLVGRRDIKYTSLENGADATPQQSLGLGRSSRSTERRSILSSIVRSLSVKRPPAKKNISLSNGDLSRPLAGPTLQTTVGGQRNDEACDYDKAVDDTDDGSGAPLVVGGITGLRNHGNTCYLNAVVQCLSNTDAFAEYLVLNRFQVDLTYARKNNRKKYGTRGEVTEQLALLIKSLWSSSTMFPEISARLKSVVGKYGAQYSGLEQHDAQEFLIWLLDKVHEDLNRANKTKYKKVDSKASGSMRRNPLKASYG</sequence>
<evidence type="ECO:0000256" key="2">
    <source>
        <dbReference type="ARBA" id="ARBA00012759"/>
    </source>
</evidence>
<keyword evidence="5" id="KW-0378">Hydrolase</keyword>
<comment type="caution">
    <text evidence="5">The sequence shown here is derived from an EMBL/GenBank/DDBJ whole genome shotgun (WGS) entry which is preliminary data.</text>
</comment>
<dbReference type="OrthoDB" id="265776at2759"/>
<dbReference type="InterPro" id="IPR050185">
    <property type="entry name" value="Ub_carboxyl-term_hydrolase"/>
</dbReference>
<dbReference type="PANTHER" id="PTHR21646">
    <property type="entry name" value="UBIQUITIN CARBOXYL-TERMINAL HYDROLASE"/>
    <property type="match status" value="1"/>
</dbReference>
<reference evidence="5 6" key="1">
    <citation type="journal article" date="2017" name="Gigascience">
        <title>Draft genome of the honey bee ectoparasitic mite, Tropilaelaps mercedesae, is shaped by the parasitic life history.</title>
        <authorList>
            <person name="Dong X."/>
            <person name="Armstrong S.D."/>
            <person name="Xia D."/>
            <person name="Makepeace B.L."/>
            <person name="Darby A.C."/>
            <person name="Kadowaki T."/>
        </authorList>
    </citation>
    <scope>NUCLEOTIDE SEQUENCE [LARGE SCALE GENOMIC DNA]</scope>
    <source>
        <strain evidence="5">Wuxi-XJTLU</strain>
    </source>
</reference>
<proteinExistence type="predicted"/>
<gene>
    <name evidence="5" type="ORF">BIW11_10690</name>
</gene>
<dbReference type="InterPro" id="IPR018200">
    <property type="entry name" value="USP_CS"/>
</dbReference>
<name>A0A1V9XF01_9ACAR</name>
<dbReference type="PANTHER" id="PTHR21646:SF14">
    <property type="entry name" value="FI05488P"/>
    <property type="match status" value="1"/>
</dbReference>
<dbReference type="STRING" id="418985.A0A1V9XF01"/>
<dbReference type="PROSITE" id="PS00972">
    <property type="entry name" value="USP_1"/>
    <property type="match status" value="1"/>
</dbReference>
<organism evidence="5 6">
    <name type="scientific">Tropilaelaps mercedesae</name>
    <dbReference type="NCBI Taxonomy" id="418985"/>
    <lineage>
        <taxon>Eukaryota</taxon>
        <taxon>Metazoa</taxon>
        <taxon>Ecdysozoa</taxon>
        <taxon>Arthropoda</taxon>
        <taxon>Chelicerata</taxon>
        <taxon>Arachnida</taxon>
        <taxon>Acari</taxon>
        <taxon>Parasitiformes</taxon>
        <taxon>Mesostigmata</taxon>
        <taxon>Gamasina</taxon>
        <taxon>Dermanyssoidea</taxon>
        <taxon>Laelapidae</taxon>
        <taxon>Tropilaelaps</taxon>
    </lineage>
</organism>
<evidence type="ECO:0000256" key="3">
    <source>
        <dbReference type="SAM" id="MobiDB-lite"/>
    </source>
</evidence>
<feature type="region of interest" description="Disordered" evidence="3">
    <location>
        <begin position="24"/>
        <end position="44"/>
    </location>
</feature>
<keyword evidence="6" id="KW-1185">Reference proteome</keyword>
<dbReference type="Pfam" id="PF00443">
    <property type="entry name" value="UCH"/>
    <property type="match status" value="1"/>
</dbReference>
<dbReference type="EC" id="3.4.19.12" evidence="2"/>
<dbReference type="Gene3D" id="3.90.70.10">
    <property type="entry name" value="Cysteine proteinases"/>
    <property type="match status" value="1"/>
</dbReference>
<dbReference type="InterPro" id="IPR028889">
    <property type="entry name" value="USP"/>
</dbReference>
<dbReference type="EMBL" id="MNPL01013012">
    <property type="protein sequence ID" value="OQR71938.1"/>
    <property type="molecule type" value="Genomic_DNA"/>
</dbReference>
<dbReference type="InterPro" id="IPR001394">
    <property type="entry name" value="Peptidase_C19_UCH"/>
</dbReference>
<evidence type="ECO:0000313" key="6">
    <source>
        <dbReference type="Proteomes" id="UP000192247"/>
    </source>
</evidence>
<evidence type="ECO:0000256" key="1">
    <source>
        <dbReference type="ARBA" id="ARBA00000707"/>
    </source>
</evidence>
<evidence type="ECO:0000259" key="4">
    <source>
        <dbReference type="PROSITE" id="PS50235"/>
    </source>
</evidence>
<dbReference type="GO" id="GO:0016579">
    <property type="term" value="P:protein deubiquitination"/>
    <property type="evidence" value="ECO:0007669"/>
    <property type="project" value="InterPro"/>
</dbReference>
<comment type="catalytic activity">
    <reaction evidence="1">
        <text>Thiol-dependent hydrolysis of ester, thioester, amide, peptide and isopeptide bonds formed by the C-terminal Gly of ubiquitin (a 76-residue protein attached to proteins as an intracellular targeting signal).</text>
        <dbReference type="EC" id="3.4.19.12"/>
    </reaction>
</comment>
<feature type="non-terminal residue" evidence="5">
    <location>
        <position position="1"/>
    </location>
</feature>
<accession>A0A1V9XF01</accession>
<dbReference type="GO" id="GO:0004843">
    <property type="term" value="F:cysteine-type deubiquitinase activity"/>
    <property type="evidence" value="ECO:0007669"/>
    <property type="project" value="UniProtKB-EC"/>
</dbReference>